<proteinExistence type="predicted"/>
<comment type="caution">
    <text evidence="2">The sequence shown here is derived from an EMBL/GenBank/DDBJ whole genome shotgun (WGS) entry which is preliminary data.</text>
</comment>
<evidence type="ECO:0000313" key="3">
    <source>
        <dbReference type="Proteomes" id="UP000717585"/>
    </source>
</evidence>
<dbReference type="InterPro" id="IPR029058">
    <property type="entry name" value="AB_hydrolase_fold"/>
</dbReference>
<dbReference type="PANTHER" id="PTHR12277">
    <property type="entry name" value="ALPHA/BETA HYDROLASE DOMAIN-CONTAINING PROTEIN"/>
    <property type="match status" value="1"/>
</dbReference>
<dbReference type="AlphaFoldDB" id="A0A8J6B978"/>
<reference evidence="2" key="1">
    <citation type="submission" date="2021-05" db="EMBL/GenBank/DDBJ databases">
        <title>A free-living protist that lacks canonical eukaryotic 1 DNA replication and segregation systems.</title>
        <authorList>
            <person name="Salas-Leiva D.E."/>
            <person name="Tromer E.C."/>
            <person name="Curtis B.A."/>
            <person name="Jerlstrom-Hultqvist J."/>
            <person name="Kolisko M."/>
            <person name="Yi Z."/>
            <person name="Salas-Leiva J.S."/>
            <person name="Gallot-Lavallee L."/>
            <person name="Kops G.J.P.L."/>
            <person name="Archibald J.M."/>
            <person name="Simpson A.G.B."/>
            <person name="Roger A.J."/>
        </authorList>
    </citation>
    <scope>NUCLEOTIDE SEQUENCE</scope>
    <source>
        <strain evidence="2">BICM</strain>
    </source>
</reference>
<accession>A0A8J6B978</accession>
<keyword evidence="3" id="KW-1185">Reference proteome</keyword>
<dbReference type="EMBL" id="JAHDYR010000008">
    <property type="protein sequence ID" value="KAG9395804.1"/>
    <property type="molecule type" value="Genomic_DNA"/>
</dbReference>
<dbReference type="GO" id="GO:0016787">
    <property type="term" value="F:hydrolase activity"/>
    <property type="evidence" value="ECO:0007669"/>
    <property type="project" value="UniProtKB-KW"/>
</dbReference>
<feature type="domain" description="Serine aminopeptidase S33" evidence="1">
    <location>
        <begin position="55"/>
        <end position="159"/>
    </location>
</feature>
<protein>
    <submittedName>
        <fullName evidence="2">Alpha/beta hydrolase family</fullName>
    </submittedName>
</protein>
<dbReference type="Pfam" id="PF12146">
    <property type="entry name" value="Hydrolase_4"/>
    <property type="match status" value="1"/>
</dbReference>
<sequence>MGGSISGSVVDSILWPPVAYRRYYTLDGRIRDIVMLDIDEERKIATRFISGSNDAKYVILFSHGNAEDISMSYHWMNILAKKLGVDLLLWDPEGYGASTGEPSIKALEQGVATVLAHLKTIIRPDQRIVAMGRSIGSYPASFVAKSPDVCGLILECPLASAYRVAFGSTGSVLPFDRYRVIDNVRTLEKPVLLIHGTDDEIVPFCNSSPMLENSIKRGYKVPPLYLEGGGHNDLESKFPNELLHRMRVFFETELVPEMAN</sequence>
<dbReference type="Proteomes" id="UP000717585">
    <property type="component" value="Unassembled WGS sequence"/>
</dbReference>
<evidence type="ECO:0000259" key="1">
    <source>
        <dbReference type="Pfam" id="PF12146"/>
    </source>
</evidence>
<gene>
    <name evidence="2" type="ORF">J8273_2716</name>
</gene>
<organism evidence="2 3">
    <name type="scientific">Carpediemonas membranifera</name>
    <dbReference type="NCBI Taxonomy" id="201153"/>
    <lineage>
        <taxon>Eukaryota</taxon>
        <taxon>Metamonada</taxon>
        <taxon>Carpediemonas-like organisms</taxon>
        <taxon>Carpediemonas</taxon>
    </lineage>
</organism>
<dbReference type="PANTHER" id="PTHR12277:SF81">
    <property type="entry name" value="PROTEIN ABHD13"/>
    <property type="match status" value="1"/>
</dbReference>
<dbReference type="OrthoDB" id="446723at2759"/>
<evidence type="ECO:0000313" key="2">
    <source>
        <dbReference type="EMBL" id="KAG9395804.1"/>
    </source>
</evidence>
<dbReference type="SUPFAM" id="SSF53474">
    <property type="entry name" value="alpha/beta-Hydrolases"/>
    <property type="match status" value="1"/>
</dbReference>
<keyword evidence="2" id="KW-0378">Hydrolase</keyword>
<dbReference type="InterPro" id="IPR022742">
    <property type="entry name" value="Hydrolase_4"/>
</dbReference>
<dbReference type="Gene3D" id="3.40.50.1820">
    <property type="entry name" value="alpha/beta hydrolase"/>
    <property type="match status" value="1"/>
</dbReference>
<name>A0A8J6B978_9EUKA</name>